<sequence length="275" mass="30564">MYGHIYVMQNGQTEFDLNARLPNVHFLNLQSTAPAITPDWLNVAGSDGQRLQTVSFGATTITMSLFISAKNMADFRVVRSELQSIFYSRSIIRLRSSHEPGKVYFVIANPVDIVPVQNSSQSLVDLTFINPSGMAQSLVRSDELPDELDKLDFGMNIPSDRPLNYHSNQNSFSIFNPSDVVIDPYRQHHDLITTIKGSGSNFTIKNTTNNTSISVNSALNTGDTFVLNGVIPYLNNSTNVDTDFGHIELAKGNNNIEITGLKNVDITFSFPFLYF</sequence>
<dbReference type="EMBL" id="SDGZ01000005">
    <property type="protein sequence ID" value="TYC50752.1"/>
    <property type="molecule type" value="Genomic_DNA"/>
</dbReference>
<evidence type="ECO:0000313" key="3">
    <source>
        <dbReference type="Proteomes" id="UP000371977"/>
    </source>
</evidence>
<proteinExistence type="predicted"/>
<protein>
    <submittedName>
        <fullName evidence="2">Phage tail family protein</fullName>
    </submittedName>
</protein>
<evidence type="ECO:0000313" key="2">
    <source>
        <dbReference type="EMBL" id="TYC50752.1"/>
    </source>
</evidence>
<name>A0A6C2CAY9_9LACO</name>
<dbReference type="Proteomes" id="UP000371977">
    <property type="component" value="Unassembled WGS sequence"/>
</dbReference>
<organism evidence="2 3">
    <name type="scientific">Weissella muntiaci</name>
    <dbReference type="NCBI Taxonomy" id="2508881"/>
    <lineage>
        <taxon>Bacteria</taxon>
        <taxon>Bacillati</taxon>
        <taxon>Bacillota</taxon>
        <taxon>Bacilli</taxon>
        <taxon>Lactobacillales</taxon>
        <taxon>Lactobacillaceae</taxon>
        <taxon>Weissella</taxon>
    </lineage>
</organism>
<comment type="caution">
    <text evidence="2">The sequence shown here is derived from an EMBL/GenBank/DDBJ whole genome shotgun (WGS) entry which is preliminary data.</text>
</comment>
<dbReference type="Gene3D" id="2.40.30.200">
    <property type="match status" value="1"/>
</dbReference>
<dbReference type="Pfam" id="PF05709">
    <property type="entry name" value="Sipho_tail"/>
    <property type="match status" value="1"/>
</dbReference>
<accession>A0A6C2CAY9</accession>
<evidence type="ECO:0000259" key="1">
    <source>
        <dbReference type="Pfam" id="PF05709"/>
    </source>
</evidence>
<dbReference type="InterPro" id="IPR008841">
    <property type="entry name" value="Siphovirus-type_tail_N"/>
</dbReference>
<dbReference type="RefSeq" id="WP_148621844.1">
    <property type="nucleotide sequence ID" value="NZ_SDGZ01000005.1"/>
</dbReference>
<dbReference type="AlphaFoldDB" id="A0A6C2CAY9"/>
<feature type="domain" description="Siphovirus-type tail component RIFT-related" evidence="1">
    <location>
        <begin position="35"/>
        <end position="121"/>
    </location>
</feature>
<keyword evidence="3" id="KW-1185">Reference proteome</keyword>
<dbReference type="OrthoDB" id="2194642at2"/>
<reference evidence="2 3" key="1">
    <citation type="submission" date="2019-01" db="EMBL/GenBank/DDBJ databases">
        <title>Weissella sp. nov., a novel lactic acid bacterium isolated from animal feces.</title>
        <authorList>
            <person name="Wang L.-T."/>
        </authorList>
    </citation>
    <scope>NUCLEOTIDE SEQUENCE [LARGE SCALE GENOMIC DNA]</scope>
    <source>
        <strain evidence="2 3">8H-2</strain>
    </source>
</reference>
<gene>
    <name evidence="2" type="ORF">ESZ50_01535</name>
</gene>